<feature type="domain" description="SWIM-type" evidence="3">
    <location>
        <begin position="107"/>
        <end position="140"/>
    </location>
</feature>
<keyword evidence="5" id="KW-1185">Reference proteome</keyword>
<evidence type="ECO:0000313" key="5">
    <source>
        <dbReference type="Proteomes" id="UP000254866"/>
    </source>
</evidence>
<reference evidence="4 5" key="1">
    <citation type="journal article" date="2018" name="IMA Fungus">
        <title>IMA Genome-F 9: Draft genome sequence of Annulohypoxylon stygium, Aspergillus mulundensis, Berkeleyomyces basicola (syn. Thielaviopsis basicola), Ceratocystis smalleyi, two Cercospora beticola strains, Coleophoma cylindrospora, Fusarium fracticaudum, Phialophora cf. hyalina, and Morchella septimelata.</title>
        <authorList>
            <person name="Wingfield B.D."/>
            <person name="Bills G.F."/>
            <person name="Dong Y."/>
            <person name="Huang W."/>
            <person name="Nel W.J."/>
            <person name="Swalarsk-Parry B.S."/>
            <person name="Vaghefi N."/>
            <person name="Wilken P.M."/>
            <person name="An Z."/>
            <person name="de Beer Z.W."/>
            <person name="De Vos L."/>
            <person name="Chen L."/>
            <person name="Duong T.A."/>
            <person name="Gao Y."/>
            <person name="Hammerbacher A."/>
            <person name="Kikkert J.R."/>
            <person name="Li Y."/>
            <person name="Li H."/>
            <person name="Li K."/>
            <person name="Li Q."/>
            <person name="Liu X."/>
            <person name="Ma X."/>
            <person name="Naidoo K."/>
            <person name="Pethybridge S.J."/>
            <person name="Sun J."/>
            <person name="Steenkamp E.T."/>
            <person name="van der Nest M.A."/>
            <person name="van Wyk S."/>
            <person name="Wingfield M.J."/>
            <person name="Xiong C."/>
            <person name="Yue Q."/>
            <person name="Zhang X."/>
        </authorList>
    </citation>
    <scope>NUCLEOTIDE SEQUENCE [LARGE SCALE GENOMIC DNA]</scope>
    <source>
        <strain evidence="4 5">BP 5553</strain>
    </source>
</reference>
<protein>
    <recommendedName>
        <fullName evidence="3">SWIM-type domain-containing protein</fullName>
    </recommendedName>
</protein>
<gene>
    <name evidence="4" type="ORF">BP5553_07709</name>
</gene>
<dbReference type="RefSeq" id="XP_031867563.1">
    <property type="nucleotide sequence ID" value="XM_032016332.1"/>
</dbReference>
<name>A0A370THA4_9HELO</name>
<proteinExistence type="predicted"/>
<evidence type="ECO:0000313" key="4">
    <source>
        <dbReference type="EMBL" id="RDL34581.1"/>
    </source>
</evidence>
<feature type="region of interest" description="Disordered" evidence="2">
    <location>
        <begin position="16"/>
        <end position="77"/>
    </location>
</feature>
<dbReference type="AlphaFoldDB" id="A0A370THA4"/>
<feature type="region of interest" description="Disordered" evidence="2">
    <location>
        <begin position="455"/>
        <end position="483"/>
    </location>
</feature>
<dbReference type="GeneID" id="43600558"/>
<comment type="caution">
    <text evidence="4">The sequence shown here is derived from an EMBL/GenBank/DDBJ whole genome shotgun (WGS) entry which is preliminary data.</text>
</comment>
<evidence type="ECO:0000256" key="2">
    <source>
        <dbReference type="SAM" id="MobiDB-lite"/>
    </source>
</evidence>
<keyword evidence="1" id="KW-0862">Zinc</keyword>
<dbReference type="OrthoDB" id="5387895at2759"/>
<keyword evidence="1" id="KW-0863">Zinc-finger</keyword>
<accession>A0A370THA4</accession>
<dbReference type="InterPro" id="IPR007527">
    <property type="entry name" value="Znf_SWIM"/>
</dbReference>
<sequence length="483" mass="54659">MSSPLANFDKLSIAPKMLSSGGASSGQSAGKGKGKAPVPEYDPSTSDESSQEEEDEEEESSDDDDDDDDQEENTDMLWSDRIFAVDHCRQFGPRYAFQIAYAEVQRYSIRISPADPTRPTCSCDEEGVCHHIHWLLEQLSRATADRSQGTGLGPYEQISTTGLWTVCDRLHWELREGPEADSEETEWQLLKKKDIPHGQSMWSDPGRQTRGMIKERMKLIRDMMATLSQKVTDDYRRDIFEDPEDISIHNAFVPRDLEATLSRLLFLNDDMFHQFNSLMPNNTRASEYFRKLSVKARDTCDSLDKYCEVGPAAGQYDLISCAQILVDIVDTIHRNIAERQPLSSESREEAARALVTILRMVVKERNHDVYQNLEWTRRRPHGEPQIDRNLYLRLIGSTARANPAGGSFVLKALQDLPEAQRFVEDLEDTLAILETIGWGPAPQAYRDKLAGIITQLKDKPSPGNSTSGKRPATSMDRKAKRMK</sequence>
<evidence type="ECO:0000256" key="1">
    <source>
        <dbReference type="PROSITE-ProRule" id="PRU00325"/>
    </source>
</evidence>
<dbReference type="GO" id="GO:0008270">
    <property type="term" value="F:zinc ion binding"/>
    <property type="evidence" value="ECO:0007669"/>
    <property type="project" value="UniProtKB-KW"/>
</dbReference>
<dbReference type="EMBL" id="NPIC01000007">
    <property type="protein sequence ID" value="RDL34581.1"/>
    <property type="molecule type" value="Genomic_DNA"/>
</dbReference>
<feature type="compositionally biased region" description="Acidic residues" evidence="2">
    <location>
        <begin position="49"/>
        <end position="74"/>
    </location>
</feature>
<feature type="compositionally biased region" description="Low complexity" evidence="2">
    <location>
        <begin position="19"/>
        <end position="30"/>
    </location>
</feature>
<organism evidence="4 5">
    <name type="scientific">Venustampulla echinocandica</name>
    <dbReference type="NCBI Taxonomy" id="2656787"/>
    <lineage>
        <taxon>Eukaryota</taxon>
        <taxon>Fungi</taxon>
        <taxon>Dikarya</taxon>
        <taxon>Ascomycota</taxon>
        <taxon>Pezizomycotina</taxon>
        <taxon>Leotiomycetes</taxon>
        <taxon>Helotiales</taxon>
        <taxon>Pleuroascaceae</taxon>
        <taxon>Venustampulla</taxon>
    </lineage>
</organism>
<evidence type="ECO:0000259" key="3">
    <source>
        <dbReference type="PROSITE" id="PS50966"/>
    </source>
</evidence>
<dbReference type="PROSITE" id="PS50966">
    <property type="entry name" value="ZF_SWIM"/>
    <property type="match status" value="1"/>
</dbReference>
<keyword evidence="1" id="KW-0479">Metal-binding</keyword>
<dbReference type="Proteomes" id="UP000254866">
    <property type="component" value="Unassembled WGS sequence"/>
</dbReference>